<protein>
    <submittedName>
        <fullName evidence="1">Uncharacterized protein</fullName>
    </submittedName>
</protein>
<dbReference type="AlphaFoldDB" id="A0A8R1IWY5"/>
<sequence>MAETSKLDEMFKDRYTGAKVSERMYNCAPNDTITPKLHKLMEHVLPFVKEQKTWAKTCEQSIEAISEIAIA</sequence>
<name>A0A8R1IWY5_CAEJA</name>
<organism evidence="1 2">
    <name type="scientific">Caenorhabditis japonica</name>
    <dbReference type="NCBI Taxonomy" id="281687"/>
    <lineage>
        <taxon>Eukaryota</taxon>
        <taxon>Metazoa</taxon>
        <taxon>Ecdysozoa</taxon>
        <taxon>Nematoda</taxon>
        <taxon>Chromadorea</taxon>
        <taxon>Rhabditida</taxon>
        <taxon>Rhabditina</taxon>
        <taxon>Rhabditomorpha</taxon>
        <taxon>Rhabditoidea</taxon>
        <taxon>Rhabditidae</taxon>
        <taxon>Peloderinae</taxon>
        <taxon>Caenorhabditis</taxon>
    </lineage>
</organism>
<reference evidence="1" key="2">
    <citation type="submission" date="2022-06" db="UniProtKB">
        <authorList>
            <consortium name="EnsemblMetazoa"/>
        </authorList>
    </citation>
    <scope>IDENTIFICATION</scope>
    <source>
        <strain evidence="1">DF5081</strain>
    </source>
</reference>
<dbReference type="EnsemblMetazoa" id="CJA42860.1">
    <property type="protein sequence ID" value="CJA42860.1"/>
    <property type="gene ID" value="WBGene00218708"/>
</dbReference>
<evidence type="ECO:0000313" key="2">
    <source>
        <dbReference type="Proteomes" id="UP000005237"/>
    </source>
</evidence>
<proteinExistence type="predicted"/>
<reference evidence="2" key="1">
    <citation type="submission" date="2010-08" db="EMBL/GenBank/DDBJ databases">
        <authorList>
            <consortium name="Caenorhabditis japonica Sequencing Consortium"/>
            <person name="Wilson R.K."/>
        </authorList>
    </citation>
    <scope>NUCLEOTIDE SEQUENCE [LARGE SCALE GENOMIC DNA]</scope>
    <source>
        <strain evidence="2">DF5081</strain>
    </source>
</reference>
<accession>A0A8R1IWY5</accession>
<keyword evidence="2" id="KW-1185">Reference proteome</keyword>
<dbReference type="Proteomes" id="UP000005237">
    <property type="component" value="Unassembled WGS sequence"/>
</dbReference>
<evidence type="ECO:0000313" key="1">
    <source>
        <dbReference type="EnsemblMetazoa" id="CJA42860.1"/>
    </source>
</evidence>